<dbReference type="GO" id="GO:0000915">
    <property type="term" value="P:actomyosin contractile ring assembly"/>
    <property type="evidence" value="ECO:0007669"/>
    <property type="project" value="TreeGrafter"/>
</dbReference>
<accession>A0A7R8UAD6</accession>
<protein>
    <recommendedName>
        <fullName evidence="3">PH domain-containing protein</fullName>
    </recommendedName>
</protein>
<proteinExistence type="predicted"/>
<feature type="compositionally biased region" description="Polar residues" evidence="2">
    <location>
        <begin position="566"/>
        <end position="575"/>
    </location>
</feature>
<dbReference type="FunFam" id="2.30.29.30:FF:000111">
    <property type="entry name" value="anillin isoform X1"/>
    <property type="match status" value="1"/>
</dbReference>
<feature type="compositionally biased region" description="Acidic residues" evidence="2">
    <location>
        <begin position="815"/>
        <end position="825"/>
    </location>
</feature>
<dbReference type="PROSITE" id="PS50003">
    <property type="entry name" value="PH_DOMAIN"/>
    <property type="match status" value="1"/>
</dbReference>
<dbReference type="PANTHER" id="PTHR21538">
    <property type="entry name" value="ANILLIN/RHOTEKIN RTKN"/>
    <property type="match status" value="1"/>
</dbReference>
<dbReference type="InterPro" id="IPR001849">
    <property type="entry name" value="PH_domain"/>
</dbReference>
<dbReference type="InterPro" id="IPR037840">
    <property type="entry name" value="PH_Anillin"/>
</dbReference>
<feature type="compositionally biased region" description="Low complexity" evidence="2">
    <location>
        <begin position="251"/>
        <end position="262"/>
    </location>
</feature>
<name>A0A7R8UAD6_HERIL</name>
<feature type="compositionally biased region" description="Basic and acidic residues" evidence="2">
    <location>
        <begin position="263"/>
        <end position="285"/>
    </location>
</feature>
<dbReference type="GO" id="GO:0031106">
    <property type="term" value="P:septin ring organization"/>
    <property type="evidence" value="ECO:0007669"/>
    <property type="project" value="TreeGrafter"/>
</dbReference>
<feature type="compositionally biased region" description="Polar residues" evidence="2">
    <location>
        <begin position="213"/>
        <end position="225"/>
    </location>
</feature>
<feature type="region of interest" description="Disordered" evidence="2">
    <location>
        <begin position="654"/>
        <end position="729"/>
    </location>
</feature>
<dbReference type="Gene3D" id="2.30.29.30">
    <property type="entry name" value="Pleckstrin-homology domain (PH domain)/Phosphotyrosine-binding domain (PTB)"/>
    <property type="match status" value="1"/>
</dbReference>
<dbReference type="Pfam" id="PF00169">
    <property type="entry name" value="PH"/>
    <property type="match status" value="1"/>
</dbReference>
<feature type="compositionally biased region" description="Acidic residues" evidence="2">
    <location>
        <begin position="600"/>
        <end position="613"/>
    </location>
</feature>
<dbReference type="Pfam" id="PF08174">
    <property type="entry name" value="Anillin"/>
    <property type="match status" value="1"/>
</dbReference>
<dbReference type="GO" id="GO:0000281">
    <property type="term" value="P:mitotic cytokinesis"/>
    <property type="evidence" value="ECO:0007669"/>
    <property type="project" value="TreeGrafter"/>
</dbReference>
<feature type="region of interest" description="Disordered" evidence="2">
    <location>
        <begin position="136"/>
        <end position="299"/>
    </location>
</feature>
<dbReference type="SUPFAM" id="SSF50729">
    <property type="entry name" value="PH domain-like"/>
    <property type="match status" value="1"/>
</dbReference>
<reference evidence="4 5" key="1">
    <citation type="submission" date="2020-11" db="EMBL/GenBank/DDBJ databases">
        <authorList>
            <person name="Wallbank WR R."/>
            <person name="Pardo Diaz C."/>
            <person name="Kozak K."/>
            <person name="Martin S."/>
            <person name="Jiggins C."/>
            <person name="Moest M."/>
            <person name="Warren A I."/>
            <person name="Generalovic N T."/>
            <person name="Byers J.R.P. K."/>
            <person name="Montejo-Kovacevich G."/>
            <person name="Yen C E."/>
        </authorList>
    </citation>
    <scope>NUCLEOTIDE SEQUENCE [LARGE SCALE GENOMIC DNA]</scope>
</reference>
<feature type="compositionally biased region" description="Polar residues" evidence="2">
    <location>
        <begin position="676"/>
        <end position="686"/>
    </location>
</feature>
<sequence>MDPFTKGILERAEQRSRTLGISKSTKFPLAEYEQKANQQAEQRQQLIAKQKSDRESASGSPTKVVRNYSVDKENMDVGIEINITTDKNVEVQVEVEEREVDEDGKCVSRVDEPQAKIRDCSRNRLQRLGALYSDTENLSSPIHRTEAQFHEEEDRSQESSSRRPKHKFGKLAALADSINTWEDDTSHPDYKASGVAEKRVKSIAPAPPASPQKKITTPAASTSKSPAKKVTKSPSRESSPVKKLTKSPGKDIQSSSESISKSSKSDLQEKKMQWERLVMAEKERAAATSQPKTTKDKKLQWDKTVIDSLEAQGFQRRESDQTKVSYSYSKEEKRTEISTTKHQLVTNGSAEPKIVATQQKETVVKETFQSRPQTVDKTKIPNVRSGLVSGRAAVFESKTAAPPQPAKPQKDPAEMSLKERVLFFEKNKSEALVPKAAFAMSVPVSKISDEVKSVDERKERFEHAEPTKQKASAFRKDLPEARSTKKMMAPPPPPPLPQSPSEQTSDVKQSSNHKRRSPGSIYGSREDRDALSTSDEKRIKVNPTSKPGRLYPVLSDIELTSESDNDNCTSATISVRSGAEGSGGDKQKFYREDINSIEAAAEEDETDEEDEEDDSKKELNESFMESEDSETGICNVSLGREIMQVVQTNEALQNSARKNNRYGGESNGDAYYGGDSSLNSGMTSDGSADVDDYLDEALEDESESETDSYSKQNVKGTMNSNSFSYKKQPKSHVQYNTISEEEEYRCNGRQVNFKSPVKSALTVNPSDDDNVVTLVHTVSFYRRQQSSNSNNSTPVRRIQREQISPASNDHRMDSQEYDEDPDTDQENAYLTQEKIKKLLDEVCKQQQVIAQTSQALNLCAATIEFSGSTESVEGERHLLVATHRRQAALDEVQRLRVEGTIRPHGAPKEKGRLTVREVTVPLRQDYVRKLSADAISGHHLVCLLKYNENVLATRTIPTLPGLTAVKFPDVLQLNNVYADFKITLEIYGMTAQREVLPHEVKYHINVNKKSGGKTPKKKGAESRLVMPMVQSPAGPNVVRTPALVQYGFAIFSLREIQRSTWSLTPVSGVSPLEGVIHMKINCELSVSVEYKGFLTMFEDISGFGAWHRRWCHLNGHVLNYWKYPDDERKKTPMGSIDLYSCCSTKVTTAPRDVCARLNTLLLECQRPAEPTDVESLIIVPRGKTTIVRHLLSADTKEEREEWAAYFTKAITLIRAWGSQN</sequence>
<dbReference type="InterPro" id="IPR011993">
    <property type="entry name" value="PH-like_dom_sf"/>
</dbReference>
<evidence type="ECO:0000313" key="5">
    <source>
        <dbReference type="Proteomes" id="UP000594454"/>
    </source>
</evidence>
<feature type="region of interest" description="Disordered" evidence="2">
    <location>
        <begin position="783"/>
        <end position="825"/>
    </location>
</feature>
<dbReference type="InParanoid" id="A0A7R8UAD6"/>
<feature type="region of interest" description="Disordered" evidence="2">
    <location>
        <begin position="1"/>
        <end position="69"/>
    </location>
</feature>
<dbReference type="CDD" id="cd01263">
    <property type="entry name" value="PH_anillin"/>
    <property type="match status" value="1"/>
</dbReference>
<dbReference type="GO" id="GO:0005826">
    <property type="term" value="C:actomyosin contractile ring"/>
    <property type="evidence" value="ECO:0007669"/>
    <property type="project" value="TreeGrafter"/>
</dbReference>
<feature type="region of interest" description="Disordered" evidence="2">
    <location>
        <begin position="312"/>
        <end position="359"/>
    </location>
</feature>
<feature type="compositionally biased region" description="Low complexity" evidence="2">
    <location>
        <begin position="35"/>
        <end position="49"/>
    </location>
</feature>
<dbReference type="FunCoup" id="A0A7R8UAD6">
    <property type="interactions" value="47"/>
</dbReference>
<feature type="domain" description="PH" evidence="3">
    <location>
        <begin position="1087"/>
        <end position="1211"/>
    </location>
</feature>
<feature type="region of interest" description="Disordered" evidence="2">
    <location>
        <begin position="444"/>
        <end position="632"/>
    </location>
</feature>
<dbReference type="InterPro" id="IPR051364">
    <property type="entry name" value="Cytokinesis/Rho-signaling"/>
</dbReference>
<feature type="compositionally biased region" description="Polar residues" evidence="2">
    <location>
        <begin position="711"/>
        <end position="729"/>
    </location>
</feature>
<dbReference type="OrthoDB" id="5915976at2759"/>
<dbReference type="SMART" id="SM00233">
    <property type="entry name" value="PH"/>
    <property type="match status" value="1"/>
</dbReference>
<evidence type="ECO:0000256" key="2">
    <source>
        <dbReference type="SAM" id="MobiDB-lite"/>
    </source>
</evidence>
<dbReference type="AlphaFoldDB" id="A0A7R8UAD6"/>
<organism evidence="4 5">
    <name type="scientific">Hermetia illucens</name>
    <name type="common">Black soldier fly</name>
    <dbReference type="NCBI Taxonomy" id="343691"/>
    <lineage>
        <taxon>Eukaryota</taxon>
        <taxon>Metazoa</taxon>
        <taxon>Ecdysozoa</taxon>
        <taxon>Arthropoda</taxon>
        <taxon>Hexapoda</taxon>
        <taxon>Insecta</taxon>
        <taxon>Pterygota</taxon>
        <taxon>Neoptera</taxon>
        <taxon>Endopterygota</taxon>
        <taxon>Diptera</taxon>
        <taxon>Brachycera</taxon>
        <taxon>Stratiomyomorpha</taxon>
        <taxon>Stratiomyidae</taxon>
        <taxon>Hermetiinae</taxon>
        <taxon>Hermetia</taxon>
    </lineage>
</organism>
<evidence type="ECO:0000313" key="4">
    <source>
        <dbReference type="EMBL" id="CAD7077132.1"/>
    </source>
</evidence>
<feature type="compositionally biased region" description="Basic and acidic residues" evidence="2">
    <location>
        <begin position="583"/>
        <end position="594"/>
    </location>
</feature>
<dbReference type="Proteomes" id="UP000594454">
    <property type="component" value="Chromosome 1"/>
</dbReference>
<evidence type="ECO:0000256" key="1">
    <source>
        <dbReference type="ARBA" id="ARBA00023054"/>
    </source>
</evidence>
<evidence type="ECO:0000259" key="3">
    <source>
        <dbReference type="PROSITE" id="PS50003"/>
    </source>
</evidence>
<dbReference type="EMBL" id="LR899009">
    <property type="protein sequence ID" value="CAD7077132.1"/>
    <property type="molecule type" value="Genomic_DNA"/>
</dbReference>
<feature type="compositionally biased region" description="Basic and acidic residues" evidence="2">
    <location>
        <begin position="447"/>
        <end position="483"/>
    </location>
</feature>
<keyword evidence="1" id="KW-0175">Coiled coil</keyword>
<feature type="compositionally biased region" description="Polar residues" evidence="2">
    <location>
        <begin position="337"/>
        <end position="349"/>
    </location>
</feature>
<feature type="compositionally biased region" description="Basic and acidic residues" evidence="2">
    <location>
        <begin position="184"/>
        <end position="200"/>
    </location>
</feature>
<gene>
    <name evidence="4" type="ORF">HERILL_LOCUS505</name>
</gene>
<dbReference type="InterPro" id="IPR012966">
    <property type="entry name" value="AHD"/>
</dbReference>
<feature type="compositionally biased region" description="Pro residues" evidence="2">
    <location>
        <begin position="489"/>
        <end position="498"/>
    </location>
</feature>
<keyword evidence="5" id="KW-1185">Reference proteome</keyword>
<feature type="compositionally biased region" description="Basic and acidic residues" evidence="2">
    <location>
        <begin position="524"/>
        <end position="539"/>
    </location>
</feature>
<dbReference type="PANTHER" id="PTHR21538:SF23">
    <property type="entry name" value="ANILLIN"/>
    <property type="match status" value="1"/>
</dbReference>
<feature type="compositionally biased region" description="Acidic residues" evidence="2">
    <location>
        <begin position="688"/>
        <end position="706"/>
    </location>
</feature>
<feature type="compositionally biased region" description="Basic and acidic residues" evidence="2">
    <location>
        <begin position="143"/>
        <end position="161"/>
    </location>
</feature>